<evidence type="ECO:0000313" key="4">
    <source>
        <dbReference type="Proteomes" id="UP000689967"/>
    </source>
</evidence>
<evidence type="ECO:0008006" key="5">
    <source>
        <dbReference type="Google" id="ProtNLM"/>
    </source>
</evidence>
<evidence type="ECO:0000256" key="1">
    <source>
        <dbReference type="SAM" id="MobiDB-lite"/>
    </source>
</evidence>
<protein>
    <recommendedName>
        <fullName evidence="5">AI-2E family transporter</fullName>
    </recommendedName>
</protein>
<keyword evidence="2" id="KW-1133">Transmembrane helix</keyword>
<evidence type="ECO:0000313" key="3">
    <source>
        <dbReference type="EMBL" id="MBU8546547.1"/>
    </source>
</evidence>
<keyword evidence="2" id="KW-0812">Transmembrane</keyword>
<reference evidence="3 4" key="1">
    <citation type="submission" date="2021-01" db="EMBL/GenBank/DDBJ databases">
        <title>Roseomonas sp. nov, a bacterium isolated from an oil production mixture in Yumen Oilfield.</title>
        <authorList>
            <person name="Wu D."/>
        </authorList>
    </citation>
    <scope>NUCLEOTIDE SEQUENCE [LARGE SCALE GENOMIC DNA]</scope>
    <source>
        <strain evidence="3 4">ROY-5-3</strain>
    </source>
</reference>
<keyword evidence="2" id="KW-0472">Membrane</keyword>
<gene>
    <name evidence="3" type="ORF">JJQ90_22690</name>
</gene>
<sequence length="92" mass="9671">MPPPEAPARAPRTRPASPRPAAGRAKGASRPRGKAAAPARLDWLTRWWKVALLVALITLGLPLAHAMFGEVVALLGGAVLFGFLLGRWTAGV</sequence>
<comment type="caution">
    <text evidence="3">The sequence shown here is derived from an EMBL/GenBank/DDBJ whole genome shotgun (WGS) entry which is preliminary data.</text>
</comment>
<dbReference type="Proteomes" id="UP000689967">
    <property type="component" value="Unassembled WGS sequence"/>
</dbReference>
<dbReference type="RefSeq" id="WP_216878568.1">
    <property type="nucleotide sequence ID" value="NZ_JAERQM010000008.1"/>
</dbReference>
<keyword evidence="4" id="KW-1185">Reference proteome</keyword>
<organism evidence="3 4">
    <name type="scientific">Falsiroseomonas oleicola</name>
    <dbReference type="NCBI Taxonomy" id="2801474"/>
    <lineage>
        <taxon>Bacteria</taxon>
        <taxon>Pseudomonadati</taxon>
        <taxon>Pseudomonadota</taxon>
        <taxon>Alphaproteobacteria</taxon>
        <taxon>Acetobacterales</taxon>
        <taxon>Roseomonadaceae</taxon>
        <taxon>Falsiroseomonas</taxon>
    </lineage>
</organism>
<feature type="region of interest" description="Disordered" evidence="1">
    <location>
        <begin position="1"/>
        <end position="37"/>
    </location>
</feature>
<accession>A0ABS6HCU0</accession>
<evidence type="ECO:0000256" key="2">
    <source>
        <dbReference type="SAM" id="Phobius"/>
    </source>
</evidence>
<proteinExistence type="predicted"/>
<name>A0ABS6HCU0_9PROT</name>
<feature type="transmembrane region" description="Helical" evidence="2">
    <location>
        <begin position="71"/>
        <end position="90"/>
    </location>
</feature>
<dbReference type="EMBL" id="JAERQM010000008">
    <property type="protein sequence ID" value="MBU8546547.1"/>
    <property type="molecule type" value="Genomic_DNA"/>
</dbReference>
<feature type="compositionally biased region" description="Low complexity" evidence="1">
    <location>
        <begin position="7"/>
        <end position="26"/>
    </location>
</feature>